<evidence type="ECO:0000313" key="3">
    <source>
        <dbReference type="Proteomes" id="UP000776164"/>
    </source>
</evidence>
<sequence>MTIAKRRRFRRLATLSIVLVALVSANGCAVLPFDPPSNGAASVQSSGAGLVFTICRSITAKEVLLEERNTPQGRSWSTLWDATGQQRLDKFSTLATSGRDGFGSATTQPSINSGDELSLLIVGTGDTSISAGFGPFTDAGVPSHQWLQSNGSLTDDPCPF</sequence>
<reference evidence="2 3" key="1">
    <citation type="submission" date="2021-01" db="EMBL/GenBank/DDBJ databases">
        <title>Sequencing the genomes of 1000 actinobacteria strains.</title>
        <authorList>
            <person name="Klenk H.-P."/>
        </authorList>
    </citation>
    <scope>NUCLEOTIDE SEQUENCE [LARGE SCALE GENOMIC DNA]</scope>
    <source>
        <strain evidence="2 3">DSM 13057</strain>
    </source>
</reference>
<evidence type="ECO:0000256" key="1">
    <source>
        <dbReference type="SAM" id="SignalP"/>
    </source>
</evidence>
<feature type="chain" id="PRO_5046424495" evidence="1">
    <location>
        <begin position="30"/>
        <end position="160"/>
    </location>
</feature>
<dbReference type="EMBL" id="JAFBBU010000001">
    <property type="protein sequence ID" value="MBM7470914.1"/>
    <property type="molecule type" value="Genomic_DNA"/>
</dbReference>
<comment type="caution">
    <text evidence="2">The sequence shown here is derived from an EMBL/GenBank/DDBJ whole genome shotgun (WGS) entry which is preliminary data.</text>
</comment>
<dbReference type="Proteomes" id="UP000776164">
    <property type="component" value="Unassembled WGS sequence"/>
</dbReference>
<accession>A0ABS2L1L1</accession>
<feature type="signal peptide" evidence="1">
    <location>
        <begin position="1"/>
        <end position="29"/>
    </location>
</feature>
<protein>
    <submittedName>
        <fullName evidence="2">Uncharacterized protein</fullName>
    </submittedName>
</protein>
<proteinExistence type="predicted"/>
<dbReference type="RefSeq" id="WP_205106600.1">
    <property type="nucleotide sequence ID" value="NZ_JAFBBU010000001.1"/>
</dbReference>
<evidence type="ECO:0000313" key="2">
    <source>
        <dbReference type="EMBL" id="MBM7470914.1"/>
    </source>
</evidence>
<keyword evidence="1" id="KW-0732">Signal</keyword>
<gene>
    <name evidence="2" type="ORF">JOE66_000548</name>
</gene>
<name>A0ABS2L1L1_9MICO</name>
<keyword evidence="3" id="KW-1185">Reference proteome</keyword>
<organism evidence="2 3">
    <name type="scientific">Subtercola frigoramans</name>
    <dbReference type="NCBI Taxonomy" id="120298"/>
    <lineage>
        <taxon>Bacteria</taxon>
        <taxon>Bacillati</taxon>
        <taxon>Actinomycetota</taxon>
        <taxon>Actinomycetes</taxon>
        <taxon>Micrococcales</taxon>
        <taxon>Microbacteriaceae</taxon>
        <taxon>Subtercola</taxon>
    </lineage>
</organism>